<dbReference type="Proteomes" id="UP000000305">
    <property type="component" value="Unassembled WGS sequence"/>
</dbReference>
<feature type="compositionally biased region" description="Gly residues" evidence="2">
    <location>
        <begin position="556"/>
        <end position="571"/>
    </location>
</feature>
<dbReference type="HOGENOM" id="CLU_253137_0_0_1"/>
<feature type="compositionally biased region" description="Gly residues" evidence="2">
    <location>
        <begin position="754"/>
        <end position="768"/>
    </location>
</feature>
<dbReference type="eggNOG" id="ENOG502SEHD">
    <property type="taxonomic scope" value="Eukaryota"/>
</dbReference>
<feature type="compositionally biased region" description="Basic and acidic residues" evidence="2">
    <location>
        <begin position="542"/>
        <end position="553"/>
    </location>
</feature>
<feature type="coiled-coil region" evidence="1">
    <location>
        <begin position="277"/>
        <end position="344"/>
    </location>
</feature>
<accession>E9HLC2</accession>
<feature type="compositionally biased region" description="Acidic residues" evidence="2">
    <location>
        <begin position="965"/>
        <end position="974"/>
    </location>
</feature>
<organism evidence="3 4">
    <name type="scientific">Daphnia pulex</name>
    <name type="common">Water flea</name>
    <dbReference type="NCBI Taxonomy" id="6669"/>
    <lineage>
        <taxon>Eukaryota</taxon>
        <taxon>Metazoa</taxon>
        <taxon>Ecdysozoa</taxon>
        <taxon>Arthropoda</taxon>
        <taxon>Crustacea</taxon>
        <taxon>Branchiopoda</taxon>
        <taxon>Diplostraca</taxon>
        <taxon>Cladocera</taxon>
        <taxon>Anomopoda</taxon>
        <taxon>Daphniidae</taxon>
        <taxon>Daphnia</taxon>
    </lineage>
</organism>
<feature type="region of interest" description="Disordered" evidence="2">
    <location>
        <begin position="742"/>
        <end position="771"/>
    </location>
</feature>
<keyword evidence="1" id="KW-0175">Coiled coil</keyword>
<feature type="compositionally biased region" description="Polar residues" evidence="2">
    <location>
        <begin position="943"/>
        <end position="962"/>
    </location>
</feature>
<gene>
    <name evidence="3" type="ORF">DAPPUDRAFT_261630</name>
</gene>
<feature type="compositionally biased region" description="Basic and acidic residues" evidence="2">
    <location>
        <begin position="828"/>
        <end position="845"/>
    </location>
</feature>
<protein>
    <submittedName>
        <fullName evidence="3">Uncharacterized protein</fullName>
    </submittedName>
</protein>
<feature type="region of interest" description="Disordered" evidence="2">
    <location>
        <begin position="542"/>
        <end position="571"/>
    </location>
</feature>
<evidence type="ECO:0000313" key="4">
    <source>
        <dbReference type="Proteomes" id="UP000000305"/>
    </source>
</evidence>
<reference evidence="3 4" key="1">
    <citation type="journal article" date="2011" name="Science">
        <title>The ecoresponsive genome of Daphnia pulex.</title>
        <authorList>
            <person name="Colbourne J.K."/>
            <person name="Pfrender M.E."/>
            <person name="Gilbert D."/>
            <person name="Thomas W.K."/>
            <person name="Tucker A."/>
            <person name="Oakley T.H."/>
            <person name="Tokishita S."/>
            <person name="Aerts A."/>
            <person name="Arnold G.J."/>
            <person name="Basu M.K."/>
            <person name="Bauer D.J."/>
            <person name="Caceres C.E."/>
            <person name="Carmel L."/>
            <person name="Casola C."/>
            <person name="Choi J.H."/>
            <person name="Detter J.C."/>
            <person name="Dong Q."/>
            <person name="Dusheyko S."/>
            <person name="Eads B.D."/>
            <person name="Frohlich T."/>
            <person name="Geiler-Samerotte K.A."/>
            <person name="Gerlach D."/>
            <person name="Hatcher P."/>
            <person name="Jogdeo S."/>
            <person name="Krijgsveld J."/>
            <person name="Kriventseva E.V."/>
            <person name="Kultz D."/>
            <person name="Laforsch C."/>
            <person name="Lindquist E."/>
            <person name="Lopez J."/>
            <person name="Manak J.R."/>
            <person name="Muller J."/>
            <person name="Pangilinan J."/>
            <person name="Patwardhan R.P."/>
            <person name="Pitluck S."/>
            <person name="Pritham E.J."/>
            <person name="Rechtsteiner A."/>
            <person name="Rho M."/>
            <person name="Rogozin I.B."/>
            <person name="Sakarya O."/>
            <person name="Salamov A."/>
            <person name="Schaack S."/>
            <person name="Shapiro H."/>
            <person name="Shiga Y."/>
            <person name="Skalitzky C."/>
            <person name="Smith Z."/>
            <person name="Souvorov A."/>
            <person name="Sung W."/>
            <person name="Tang Z."/>
            <person name="Tsuchiya D."/>
            <person name="Tu H."/>
            <person name="Vos H."/>
            <person name="Wang M."/>
            <person name="Wolf Y.I."/>
            <person name="Yamagata H."/>
            <person name="Yamada T."/>
            <person name="Ye Y."/>
            <person name="Shaw J.R."/>
            <person name="Andrews J."/>
            <person name="Crease T.J."/>
            <person name="Tang H."/>
            <person name="Lucas S.M."/>
            <person name="Robertson H.M."/>
            <person name="Bork P."/>
            <person name="Koonin E.V."/>
            <person name="Zdobnov E.M."/>
            <person name="Grigoriev I.V."/>
            <person name="Lynch M."/>
            <person name="Boore J.L."/>
        </authorList>
    </citation>
    <scope>NUCLEOTIDE SEQUENCE [LARGE SCALE GENOMIC DNA]</scope>
</reference>
<evidence type="ECO:0000313" key="3">
    <source>
        <dbReference type="EMBL" id="EFX67473.1"/>
    </source>
</evidence>
<proteinExistence type="predicted"/>
<dbReference type="EMBL" id="GL732677">
    <property type="protein sequence ID" value="EFX67473.1"/>
    <property type="molecule type" value="Genomic_DNA"/>
</dbReference>
<keyword evidence="4" id="KW-1185">Reference proteome</keyword>
<feature type="region of interest" description="Disordered" evidence="2">
    <location>
        <begin position="821"/>
        <end position="855"/>
    </location>
</feature>
<feature type="region of interest" description="Disordered" evidence="2">
    <location>
        <begin position="598"/>
        <end position="619"/>
    </location>
</feature>
<dbReference type="InParanoid" id="E9HLC2"/>
<dbReference type="KEGG" id="dpx:DAPPUDRAFT_261630"/>
<name>E9HLC2_DAPPU</name>
<feature type="compositionally biased region" description="Basic and acidic residues" evidence="2">
    <location>
        <begin position="890"/>
        <end position="911"/>
    </location>
</feature>
<dbReference type="PANTHER" id="PTHR24637">
    <property type="entry name" value="COLLAGEN"/>
    <property type="match status" value="1"/>
</dbReference>
<dbReference type="STRING" id="6669.E9HLC2"/>
<evidence type="ECO:0000256" key="2">
    <source>
        <dbReference type="SAM" id="MobiDB-lite"/>
    </source>
</evidence>
<sequence length="1420" mass="159807">MEVDIEGRRTCIDPEWNRYRLQENLQKIGLSLTSIHAAVGQQISAIDSLAVCLIQHGSNRYDGISNLDEAWDLVVSSTETKEEDWIRFRVQLEKKRRELMALSRLDLQKVVDEVVLILNEFNCFQLTSGRNIDFTILAEKSQMQLKKRSRVFSAVAKCFIWYDEEAEVFNGIAKWSQTFADPQVYRLALMCQLVQSLKNFFRLMLNKGNPDDDELVTRITCCLENLTNCGKKIEDHEALLLQWNCSDDGLLILMKELLNPNFVEGNNRRDEIEKELRKEFIESLEKATEEIQIERLESYEKARLEAIEKKEEAERQKRRLNSQIKASEREIAEMERELEGEQADAMGNVPGTQPSRAAMLVQQKRDNLRRKKEKLAWDRFLSLLGRSRPRYELVRQRRHHRLFSSHYSNVTDFAGDVITEFALKESFVKEGGDLSILMSFIQHNTSDAKSKMIGLLEEMVKEPMQSTTNPTWKFDGNALVLSQILDKIKPKMPLTCEEIHICAASVIYVDCDWVTPGISLAISAPRIETVGLEKRTIDTSGRHAQKIENEDARNGVGPGVSGEDGLNGGAGQSAGHVQINCDTFHGLKLSIIARGGDGADGQNGGNGIPGSDGQDGKDAKLRPKAEVDQNFSYIPLSILKLTSQVSRIAVGAAVAVSGGIVLQTIDSLSVALGMEGGRYETVVRSVVNYFAGSEYATSYKEKGEEGEPGIAGGCGGSGGNGGQGGLRGQIDIQCQSGKHLIDPVAEDGENGKNGTSGKGATGGKGGRNGWDAARVFTPNELNPWFYISGDWVEDKGNLLIEDVYCKNNKKVLGCKIVKKRNGKGTAADGHHGQDGQRSQRSEKNTAVRKKAMTKVNADWKKEESTAASLAYLERSIRADAASLQSAEAAANRHEELSKTSAENEKRVRAAAEEEEANKQKFKHAKEMEERIKKEFQKAKKMCTAQSMQSQRTNRITDQLPNESETKEEAEEFDSTDSTIRTMPITSSDEWDSLEGVPLLDALVDKLSGDTEKSQTLSMLTQSLVLQIRQQELWIEVTTIVRRHVDSVDDLIQSLKYINQDIELAQLFVFNKEEQYLNDLHRAVQNKTLGWNLFNDADNKKNTLATIYYFQQLVWTYDELVTFLKPLESVSSPEKSESNARKQLVGILGNRLVSVVALKLPGPIKTTNQELKLPGINQETVLTNLLQCCRRNSSSPVLFGTFFNNLVRALTTNTSSNQAKETTLNQFIQEKLAVRHVKDLLPSKMRAISIEQLDKLAFLLNNVKTDVKDLDDIRSGVTTLLEKEKVEKKEYFKSVLLLIEGAFEQFYWNHEWSEIQKMLVRFREKIQRQSTDAAPISKEAAMERDAFQDSVDRLKVALTWTYCRKSYQQKLDICSELRKRFKNTGWKDLVKAVLGKGQKFSIEKTVRFCKYPVFSSKYSKT</sequence>
<feature type="region of interest" description="Disordered" evidence="2">
    <location>
        <begin position="887"/>
        <end position="924"/>
    </location>
</feature>
<evidence type="ECO:0000256" key="1">
    <source>
        <dbReference type="SAM" id="Coils"/>
    </source>
</evidence>
<feature type="compositionally biased region" description="Gly residues" evidence="2">
    <location>
        <begin position="598"/>
        <end position="610"/>
    </location>
</feature>
<feature type="region of interest" description="Disordered" evidence="2">
    <location>
        <begin position="943"/>
        <end position="976"/>
    </location>
</feature>